<feature type="signal peptide" evidence="1">
    <location>
        <begin position="1"/>
        <end position="19"/>
    </location>
</feature>
<evidence type="ECO:0000313" key="2">
    <source>
        <dbReference type="EMBL" id="MBB6146588.1"/>
    </source>
</evidence>
<dbReference type="RefSeq" id="WP_050060377.1">
    <property type="nucleotide sequence ID" value="NZ_JACHEK010000010.1"/>
</dbReference>
<gene>
    <name evidence="2" type="ORF">HNQ77_004567</name>
</gene>
<dbReference type="AlphaFoldDB" id="A0A841K7M7"/>
<name>A0A841K7M7_9BACT</name>
<accession>A0A841K7M7</accession>
<protein>
    <recommendedName>
        <fullName evidence="4">Transporter</fullName>
    </recommendedName>
</protein>
<dbReference type="OrthoDB" id="106501at2"/>
<reference evidence="2 3" key="1">
    <citation type="submission" date="2020-08" db="EMBL/GenBank/DDBJ databases">
        <title>Genomic Encyclopedia of Type Strains, Phase IV (KMG-IV): sequencing the most valuable type-strain genomes for metagenomic binning, comparative biology and taxonomic classification.</title>
        <authorList>
            <person name="Goeker M."/>
        </authorList>
    </citation>
    <scope>NUCLEOTIDE SEQUENCE [LARGE SCALE GENOMIC DNA]</scope>
    <source>
        <strain evidence="2 3">DSM 103733</strain>
    </source>
</reference>
<dbReference type="Proteomes" id="UP000538666">
    <property type="component" value="Unassembled WGS sequence"/>
</dbReference>
<comment type="caution">
    <text evidence="2">The sequence shown here is derived from an EMBL/GenBank/DDBJ whole genome shotgun (WGS) entry which is preliminary data.</text>
</comment>
<evidence type="ECO:0000313" key="3">
    <source>
        <dbReference type="Proteomes" id="UP000538666"/>
    </source>
</evidence>
<keyword evidence="3" id="KW-1185">Reference proteome</keyword>
<proteinExistence type="predicted"/>
<dbReference type="EMBL" id="JACHEK010000010">
    <property type="protein sequence ID" value="MBB6146588.1"/>
    <property type="molecule type" value="Genomic_DNA"/>
</dbReference>
<sequence>MKKWIWAGCMLLCSFAARAQDADNKSTDTDSKSTSAGYVPVVSGGLGYVYNVVGGVPTLLPQIDPVLLVPFGSHVLLESRTDFTGFFERRNGTGDYTGEIFKSVEYAQLDWLASSHVTAVAGRYWLPFGLYPERYQALWIAVFQDRPITGAIGTPNGSGDGGQLRGVAAQTDKFTIDYAAYFSTHSNTNELQASRVAGGDGSIFFPDKHIEVGGSYQRLLEGHEINSGALYAQWKPQAIPLDVKTEYDRSFYGQGYWVEGNYMLSQLPVANNLFKNLQIGLRSQQFDPLNGGGHGLPTVNTQRVDIALNYYFRDNNWRVISNYGRQFSSGNDQNVWNVGFTYRFLWPLWPGRK</sequence>
<feature type="chain" id="PRO_5032302290" description="Transporter" evidence="1">
    <location>
        <begin position="20"/>
        <end position="353"/>
    </location>
</feature>
<dbReference type="SUPFAM" id="SSF56935">
    <property type="entry name" value="Porins"/>
    <property type="match status" value="1"/>
</dbReference>
<organism evidence="2 3">
    <name type="scientific">Silvibacterium bohemicum</name>
    <dbReference type="NCBI Taxonomy" id="1577686"/>
    <lineage>
        <taxon>Bacteria</taxon>
        <taxon>Pseudomonadati</taxon>
        <taxon>Acidobacteriota</taxon>
        <taxon>Terriglobia</taxon>
        <taxon>Terriglobales</taxon>
        <taxon>Acidobacteriaceae</taxon>
        <taxon>Silvibacterium</taxon>
    </lineage>
</organism>
<evidence type="ECO:0000256" key="1">
    <source>
        <dbReference type="SAM" id="SignalP"/>
    </source>
</evidence>
<keyword evidence="1" id="KW-0732">Signal</keyword>
<evidence type="ECO:0008006" key="4">
    <source>
        <dbReference type="Google" id="ProtNLM"/>
    </source>
</evidence>